<keyword evidence="2" id="KW-0732">Signal</keyword>
<reference evidence="4 5" key="1">
    <citation type="submission" date="2009-07" db="EMBL/GenBank/DDBJ databases">
        <authorList>
            <person name="Madupu R."/>
            <person name="Sebastian Y."/>
            <person name="Durkin A.S."/>
            <person name="Torralba M."/>
            <person name="Methe B."/>
            <person name="Sutton G.G."/>
            <person name="Strausberg R.L."/>
            <person name="Nelson K.E."/>
        </authorList>
    </citation>
    <scope>NUCLEOTIDE SEQUENCE [LARGE SCALE GENOMIC DNA]</scope>
    <source>
        <strain evidence="4 5">RM3268</strain>
    </source>
</reference>
<dbReference type="AlphaFoldDB" id="C8PJ17"/>
<dbReference type="PROSITE" id="PS51257">
    <property type="entry name" value="PROKAR_LIPOPROTEIN"/>
    <property type="match status" value="1"/>
</dbReference>
<protein>
    <recommendedName>
        <fullName evidence="3">DUF8095 domain-containing protein</fullName>
    </recommendedName>
</protein>
<comment type="caution">
    <text evidence="4">The sequence shown here is derived from an EMBL/GenBank/DDBJ whole genome shotgun (WGS) entry which is preliminary data.</text>
</comment>
<evidence type="ECO:0000313" key="4">
    <source>
        <dbReference type="EMBL" id="EEV16922.1"/>
    </source>
</evidence>
<feature type="signal peptide" evidence="2">
    <location>
        <begin position="1"/>
        <end position="24"/>
    </location>
</feature>
<dbReference type="RefSeq" id="WP_005871803.1">
    <property type="nucleotide sequence ID" value="NZ_ACYG01000027.1"/>
</dbReference>
<dbReference type="eggNOG" id="ENOG5031VJN">
    <property type="taxonomic scope" value="Bacteria"/>
</dbReference>
<name>C8PJ17_9BACT</name>
<organism evidence="4 5">
    <name type="scientific">Campylobacter gracilis RM3268</name>
    <dbReference type="NCBI Taxonomy" id="553220"/>
    <lineage>
        <taxon>Bacteria</taxon>
        <taxon>Pseudomonadati</taxon>
        <taxon>Campylobacterota</taxon>
        <taxon>Epsilonproteobacteria</taxon>
        <taxon>Campylobacterales</taxon>
        <taxon>Campylobacteraceae</taxon>
        <taxon>Campylobacter</taxon>
    </lineage>
</organism>
<dbReference type="STRING" id="824.CGRAC_0937"/>
<feature type="compositionally biased region" description="Low complexity" evidence="1">
    <location>
        <begin position="201"/>
        <end position="215"/>
    </location>
</feature>
<feature type="chain" id="PRO_5002990771" description="DUF8095 domain-containing protein" evidence="2">
    <location>
        <begin position="25"/>
        <end position="243"/>
    </location>
</feature>
<sequence>MKNLFLAALAALALSGCASLKCGAKDGRDVAEIDVPEDGWTRYLDTDGEVKEVAFFTAFFSKQFRPHPKEGEKIGFVLTKKSGERIPIRLGNMYKAADGAFSLADLDAEAGVWGGARELRGAKRVKFYKFQEGGVKVTDYEAQRGLCEAFYAGEKIRVKSVLSRHASKAGEASGEISAVQTQGEISRNAVKALNSREKPSPKSSSKNLANKKSAAQKTDSEALKSETEALKNIICIIGKNEVD</sequence>
<dbReference type="OrthoDB" id="5354112at2"/>
<accession>C8PJ17</accession>
<evidence type="ECO:0000256" key="1">
    <source>
        <dbReference type="SAM" id="MobiDB-lite"/>
    </source>
</evidence>
<dbReference type="Pfam" id="PF26367">
    <property type="entry name" value="DUF8095"/>
    <property type="match status" value="1"/>
</dbReference>
<feature type="region of interest" description="Disordered" evidence="1">
    <location>
        <begin position="193"/>
        <end position="223"/>
    </location>
</feature>
<keyword evidence="5" id="KW-1185">Reference proteome</keyword>
<evidence type="ECO:0000313" key="5">
    <source>
        <dbReference type="Proteomes" id="UP000005709"/>
    </source>
</evidence>
<feature type="domain" description="DUF8095" evidence="3">
    <location>
        <begin position="117"/>
        <end position="223"/>
    </location>
</feature>
<gene>
    <name evidence="4" type="ORF">CAMGR0001_1216</name>
</gene>
<dbReference type="InterPro" id="IPR058408">
    <property type="entry name" value="DUF8095"/>
</dbReference>
<evidence type="ECO:0000259" key="3">
    <source>
        <dbReference type="Pfam" id="PF26367"/>
    </source>
</evidence>
<proteinExistence type="predicted"/>
<dbReference type="EMBL" id="ACYG01000027">
    <property type="protein sequence ID" value="EEV16922.1"/>
    <property type="molecule type" value="Genomic_DNA"/>
</dbReference>
<dbReference type="Proteomes" id="UP000005709">
    <property type="component" value="Unassembled WGS sequence"/>
</dbReference>
<evidence type="ECO:0000256" key="2">
    <source>
        <dbReference type="SAM" id="SignalP"/>
    </source>
</evidence>